<dbReference type="EC" id="2.7.7.49" evidence="1"/>
<evidence type="ECO:0000313" key="4">
    <source>
        <dbReference type="EMBL" id="UYV63847.1"/>
    </source>
</evidence>
<feature type="compositionally biased region" description="Basic and acidic residues" evidence="2">
    <location>
        <begin position="194"/>
        <end position="209"/>
    </location>
</feature>
<dbReference type="Gene3D" id="1.10.340.70">
    <property type="match status" value="1"/>
</dbReference>
<name>A0ABY6K5L3_9ARAC</name>
<dbReference type="InterPro" id="IPR041588">
    <property type="entry name" value="Integrase_H2C2"/>
</dbReference>
<evidence type="ECO:0000313" key="5">
    <source>
        <dbReference type="Proteomes" id="UP001235939"/>
    </source>
</evidence>
<sequence>MTKLMDDLIAEDDPNLDNLQQQIIRKFKPRMNNSSIIIIEEEEIMNIISNSDVKKAPDHSALDWLFNIKKPKVKFLRWIVELLTKSMKIVHRSGSKQTHVDALSRPPVSFHISIPNLRLHQQNADLSFVKLHQDFIMVKPNGVLKAVVPESFQEEILKECHDIHFHPSINKTVRLITPFYWWPNAIKCIKEKMEQGREEDSKEPMKTDPDYESGENTTFPKKENTLGRTQEIVPSQEDATPPPPVSDVLGRLTTTLHQLSAVTGLSRDVELPRYDAFVLHRLQTLLGVQDLSPTALALLPDSLPAWNYLVHLSNLSSP</sequence>
<organism evidence="4 5">
    <name type="scientific">Cordylochernes scorpioides</name>
    <dbReference type="NCBI Taxonomy" id="51811"/>
    <lineage>
        <taxon>Eukaryota</taxon>
        <taxon>Metazoa</taxon>
        <taxon>Ecdysozoa</taxon>
        <taxon>Arthropoda</taxon>
        <taxon>Chelicerata</taxon>
        <taxon>Arachnida</taxon>
        <taxon>Pseudoscorpiones</taxon>
        <taxon>Cheliferoidea</taxon>
        <taxon>Chernetidae</taxon>
        <taxon>Cordylochernes</taxon>
    </lineage>
</organism>
<dbReference type="Pfam" id="PF17921">
    <property type="entry name" value="Integrase_H2C2"/>
    <property type="match status" value="1"/>
</dbReference>
<accession>A0ABY6K5L3</accession>
<feature type="region of interest" description="Disordered" evidence="2">
    <location>
        <begin position="194"/>
        <end position="227"/>
    </location>
</feature>
<dbReference type="PANTHER" id="PTHR37984">
    <property type="entry name" value="PROTEIN CBG26694"/>
    <property type="match status" value="1"/>
</dbReference>
<evidence type="ECO:0000256" key="2">
    <source>
        <dbReference type="SAM" id="MobiDB-lite"/>
    </source>
</evidence>
<keyword evidence="5" id="KW-1185">Reference proteome</keyword>
<dbReference type="InterPro" id="IPR050951">
    <property type="entry name" value="Retrovirus_Pol_polyprotein"/>
</dbReference>
<feature type="domain" description="Integrase zinc-binding" evidence="3">
    <location>
        <begin position="148"/>
        <end position="191"/>
    </location>
</feature>
<dbReference type="EMBL" id="CP092864">
    <property type="protein sequence ID" value="UYV63847.1"/>
    <property type="molecule type" value="Genomic_DNA"/>
</dbReference>
<gene>
    <name evidence="4" type="ORF">LAZ67_2005807</name>
</gene>
<protein>
    <recommendedName>
        <fullName evidence="1">RNA-directed DNA polymerase</fullName>
        <ecNumber evidence="1">2.7.7.49</ecNumber>
    </recommendedName>
</protein>
<evidence type="ECO:0000256" key="1">
    <source>
        <dbReference type="ARBA" id="ARBA00012493"/>
    </source>
</evidence>
<evidence type="ECO:0000259" key="3">
    <source>
        <dbReference type="Pfam" id="PF17921"/>
    </source>
</evidence>
<dbReference type="Proteomes" id="UP001235939">
    <property type="component" value="Chromosome 02"/>
</dbReference>
<dbReference type="PANTHER" id="PTHR37984:SF5">
    <property type="entry name" value="PROTEIN NYNRIN-LIKE"/>
    <property type="match status" value="1"/>
</dbReference>
<proteinExistence type="predicted"/>
<reference evidence="4 5" key="1">
    <citation type="submission" date="2022-01" db="EMBL/GenBank/DDBJ databases">
        <title>A chromosomal length assembly of Cordylochernes scorpioides.</title>
        <authorList>
            <person name="Zeh D."/>
            <person name="Zeh J."/>
        </authorList>
    </citation>
    <scope>NUCLEOTIDE SEQUENCE [LARGE SCALE GENOMIC DNA]</scope>
    <source>
        <strain evidence="4">IN4F17</strain>
        <tissue evidence="4">Whole Body</tissue>
    </source>
</reference>